<keyword evidence="2" id="KW-1185">Reference proteome</keyword>
<comment type="caution">
    <text evidence="1">The sequence shown here is derived from an EMBL/GenBank/DDBJ whole genome shotgun (WGS) entry which is preliminary data.</text>
</comment>
<dbReference type="Proteomes" id="UP001159363">
    <property type="component" value="Chromosome 12"/>
</dbReference>
<sequence>MGLTPTSFVVSCAPDICELGQRHNKRDVTDDSWNLLDRFEKKGRGGERGGADRVPFPAGSLRIFACENRVGRHRLSAGFSRGSPVPPRPFITALLRTHLASPSLALKTSMLRAAQISSLAHLLSQYTGCSSTYSDICKQQGSRIPTTVNFFGDLYSGKIRLFNTASCYKSFISSPKRVRFIACLGYCSTKLYGDLGSSAVIKAPVTLSNFRLQLYLATKFEDEIRPPKELHQQGFGKVGSNRWPIYILDVTEKSSLDEFRISQVSYFKELPSMSKWYTSSSLSFKELHRMLRLPPRYPRAIFKG</sequence>
<accession>A0ABQ9GDS8</accession>
<evidence type="ECO:0000313" key="2">
    <source>
        <dbReference type="Proteomes" id="UP001159363"/>
    </source>
</evidence>
<evidence type="ECO:0000313" key="1">
    <source>
        <dbReference type="EMBL" id="KAJ8870563.1"/>
    </source>
</evidence>
<organism evidence="1 2">
    <name type="scientific">Dryococelus australis</name>
    <dbReference type="NCBI Taxonomy" id="614101"/>
    <lineage>
        <taxon>Eukaryota</taxon>
        <taxon>Metazoa</taxon>
        <taxon>Ecdysozoa</taxon>
        <taxon>Arthropoda</taxon>
        <taxon>Hexapoda</taxon>
        <taxon>Insecta</taxon>
        <taxon>Pterygota</taxon>
        <taxon>Neoptera</taxon>
        <taxon>Polyneoptera</taxon>
        <taxon>Phasmatodea</taxon>
        <taxon>Verophasmatodea</taxon>
        <taxon>Anareolatae</taxon>
        <taxon>Phasmatidae</taxon>
        <taxon>Eurycanthinae</taxon>
        <taxon>Dryococelus</taxon>
    </lineage>
</organism>
<name>A0ABQ9GDS8_9NEOP</name>
<proteinExistence type="predicted"/>
<reference evidence="1 2" key="1">
    <citation type="submission" date="2023-02" db="EMBL/GenBank/DDBJ databases">
        <title>LHISI_Scaffold_Assembly.</title>
        <authorList>
            <person name="Stuart O.P."/>
            <person name="Cleave R."/>
            <person name="Magrath M.J.L."/>
            <person name="Mikheyev A.S."/>
        </authorList>
    </citation>
    <scope>NUCLEOTIDE SEQUENCE [LARGE SCALE GENOMIC DNA]</scope>
    <source>
        <strain evidence="1">Daus_M_001</strain>
        <tissue evidence="1">Leg muscle</tissue>
    </source>
</reference>
<dbReference type="EMBL" id="JARBHB010000013">
    <property type="protein sequence ID" value="KAJ8870563.1"/>
    <property type="molecule type" value="Genomic_DNA"/>
</dbReference>
<gene>
    <name evidence="1" type="ORF">PR048_029586</name>
</gene>
<protein>
    <submittedName>
        <fullName evidence="1">Uncharacterized protein</fullName>
    </submittedName>
</protein>